<dbReference type="Pfam" id="PF07676">
    <property type="entry name" value="PD40"/>
    <property type="match status" value="2"/>
</dbReference>
<organism evidence="2 3">
    <name type="scientific">Dokdonella fugitiva</name>
    <dbReference type="NCBI Taxonomy" id="328517"/>
    <lineage>
        <taxon>Bacteria</taxon>
        <taxon>Pseudomonadati</taxon>
        <taxon>Pseudomonadota</taxon>
        <taxon>Gammaproteobacteria</taxon>
        <taxon>Lysobacterales</taxon>
        <taxon>Rhodanobacteraceae</taxon>
        <taxon>Dokdonella</taxon>
    </lineage>
</organism>
<feature type="signal peptide" evidence="1">
    <location>
        <begin position="1"/>
        <end position="23"/>
    </location>
</feature>
<gene>
    <name evidence="2" type="ORF">FHW12_000509</name>
</gene>
<reference evidence="2 3" key="1">
    <citation type="submission" date="2020-07" db="EMBL/GenBank/DDBJ databases">
        <title>Genomic Encyclopedia of Type Strains, Phase IV (KMG-V): Genome sequencing to study the core and pangenomes of soil and plant-associated prokaryotes.</title>
        <authorList>
            <person name="Whitman W."/>
        </authorList>
    </citation>
    <scope>NUCLEOTIDE SEQUENCE [LARGE SCALE GENOMIC DNA]</scope>
    <source>
        <strain evidence="2 3">RH2WT43</strain>
    </source>
</reference>
<proteinExistence type="predicted"/>
<feature type="chain" id="PRO_5032412160" description="WD40 repeat protein" evidence="1">
    <location>
        <begin position="24"/>
        <end position="336"/>
    </location>
</feature>
<sequence length="336" mass="36092">MAMRRMMMAAAAAGVARTTLAVALEPAGIVDAIHYPPAVFAPGTISGPAHDSAPAFTPDGATVYFTRSNAAQSTIYVSRKQGERWSEPGVASFSGEWNDMEPAFAPDGSWIVFVSNRPAKPGGVPIEASYNGGTQKGGNLWRVERKGSGWSEPVRLPDAVNPNPSTFAPSVAGDGSLWFMTPDATSGKFRLYRSQFRDGRYEAAKPLPFSDGSVTDVDPAVAPDESFVVFGSGRRPKVGIDLFIAFRDGDGWGEPVWLGDRVNSSGSDAEPRLGADHATLYFSSERVVPVAFPRTRAQADADTARMLAWDDGNYNIWSVSLQPWFAAKPPSKRSEP</sequence>
<dbReference type="InterPro" id="IPR011042">
    <property type="entry name" value="6-blade_b-propeller_TolB-like"/>
</dbReference>
<dbReference type="InterPro" id="IPR011659">
    <property type="entry name" value="WD40"/>
</dbReference>
<protein>
    <recommendedName>
        <fullName evidence="4">WD40 repeat protein</fullName>
    </recommendedName>
</protein>
<dbReference type="Gene3D" id="2.120.10.30">
    <property type="entry name" value="TolB, C-terminal domain"/>
    <property type="match status" value="1"/>
</dbReference>
<evidence type="ECO:0008006" key="4">
    <source>
        <dbReference type="Google" id="ProtNLM"/>
    </source>
</evidence>
<dbReference type="Proteomes" id="UP000550401">
    <property type="component" value="Unassembled WGS sequence"/>
</dbReference>
<dbReference type="RefSeq" id="WP_182529409.1">
    <property type="nucleotide sequence ID" value="NZ_JACGXL010000001.1"/>
</dbReference>
<dbReference type="AlphaFoldDB" id="A0A839EYP8"/>
<keyword evidence="1" id="KW-0732">Signal</keyword>
<dbReference type="SUPFAM" id="SSF82171">
    <property type="entry name" value="DPP6 N-terminal domain-like"/>
    <property type="match status" value="1"/>
</dbReference>
<keyword evidence="3" id="KW-1185">Reference proteome</keyword>
<evidence type="ECO:0000256" key="1">
    <source>
        <dbReference type="SAM" id="SignalP"/>
    </source>
</evidence>
<evidence type="ECO:0000313" key="2">
    <source>
        <dbReference type="EMBL" id="MBA8886318.1"/>
    </source>
</evidence>
<comment type="caution">
    <text evidence="2">The sequence shown here is derived from an EMBL/GenBank/DDBJ whole genome shotgun (WGS) entry which is preliminary data.</text>
</comment>
<evidence type="ECO:0000313" key="3">
    <source>
        <dbReference type="Proteomes" id="UP000550401"/>
    </source>
</evidence>
<name>A0A839EYP8_9GAMM</name>
<accession>A0A839EYP8</accession>
<dbReference type="EMBL" id="JACGXL010000001">
    <property type="protein sequence ID" value="MBA8886318.1"/>
    <property type="molecule type" value="Genomic_DNA"/>
</dbReference>